<keyword evidence="6 9" id="KW-0326">Glycosidase</keyword>
<evidence type="ECO:0000256" key="5">
    <source>
        <dbReference type="ARBA" id="ARBA00023277"/>
    </source>
</evidence>
<dbReference type="PANTHER" id="PTHR10353">
    <property type="entry name" value="GLYCOSYL HYDROLASE"/>
    <property type="match status" value="1"/>
</dbReference>
<evidence type="ECO:0000256" key="3">
    <source>
        <dbReference type="ARBA" id="ARBA00022801"/>
    </source>
</evidence>
<keyword evidence="7" id="KW-0624">Polysaccharide degradation</keyword>
<dbReference type="PANTHER" id="PTHR10353:SF36">
    <property type="entry name" value="LP05116P"/>
    <property type="match status" value="1"/>
</dbReference>
<comment type="catalytic activity">
    <reaction evidence="9">
        <text>Hydrolysis of terminal, non-reducing beta-D-glucosyl residues with release of beta-D-glucose.</text>
        <dbReference type="EC" id="3.2.1.21"/>
    </reaction>
</comment>
<evidence type="ECO:0000313" key="11">
    <source>
        <dbReference type="Proteomes" id="UP001595847"/>
    </source>
</evidence>
<dbReference type="GO" id="GO:0008422">
    <property type="term" value="F:beta-glucosidase activity"/>
    <property type="evidence" value="ECO:0007669"/>
    <property type="project" value="UniProtKB-EC"/>
</dbReference>
<keyword evidence="4" id="KW-0136">Cellulose degradation</keyword>
<accession>A0ABV8FLF0</accession>
<dbReference type="PRINTS" id="PR00131">
    <property type="entry name" value="GLHYDRLASE1"/>
</dbReference>
<reference evidence="11" key="1">
    <citation type="journal article" date="2019" name="Int. J. Syst. Evol. Microbiol.">
        <title>The Global Catalogue of Microorganisms (GCM) 10K type strain sequencing project: providing services to taxonomists for standard genome sequencing and annotation.</title>
        <authorList>
            <consortium name="The Broad Institute Genomics Platform"/>
            <consortium name="The Broad Institute Genome Sequencing Center for Infectious Disease"/>
            <person name="Wu L."/>
            <person name="Ma J."/>
        </authorList>
    </citation>
    <scope>NUCLEOTIDE SEQUENCE [LARGE SCALE GENOMIC DNA]</scope>
    <source>
        <strain evidence="11">TBRC 1826</strain>
    </source>
</reference>
<dbReference type="InterPro" id="IPR001360">
    <property type="entry name" value="Glyco_hydro_1"/>
</dbReference>
<dbReference type="EC" id="3.2.1.21" evidence="2 9"/>
<dbReference type="PROSITE" id="PS00572">
    <property type="entry name" value="GLYCOSYL_HYDROL_F1_1"/>
    <property type="match status" value="1"/>
</dbReference>
<dbReference type="InterPro" id="IPR017736">
    <property type="entry name" value="Glyco_hydro_1_beta-glucosidase"/>
</dbReference>
<dbReference type="Proteomes" id="UP001595847">
    <property type="component" value="Unassembled WGS sequence"/>
</dbReference>
<organism evidence="10 11">
    <name type="scientific">Nocardiopsis sediminis</name>
    <dbReference type="NCBI Taxonomy" id="1778267"/>
    <lineage>
        <taxon>Bacteria</taxon>
        <taxon>Bacillati</taxon>
        <taxon>Actinomycetota</taxon>
        <taxon>Actinomycetes</taxon>
        <taxon>Streptosporangiales</taxon>
        <taxon>Nocardiopsidaceae</taxon>
        <taxon>Nocardiopsis</taxon>
    </lineage>
</organism>
<dbReference type="InterPro" id="IPR017853">
    <property type="entry name" value="GH"/>
</dbReference>
<keyword evidence="11" id="KW-1185">Reference proteome</keyword>
<evidence type="ECO:0000256" key="4">
    <source>
        <dbReference type="ARBA" id="ARBA00023001"/>
    </source>
</evidence>
<dbReference type="InterPro" id="IPR018120">
    <property type="entry name" value="Glyco_hydro_1_AS"/>
</dbReference>
<evidence type="ECO:0000256" key="9">
    <source>
        <dbReference type="RuleBase" id="RU361175"/>
    </source>
</evidence>
<evidence type="ECO:0000256" key="2">
    <source>
        <dbReference type="ARBA" id="ARBA00012744"/>
    </source>
</evidence>
<comment type="similarity">
    <text evidence="1 9">Belongs to the glycosyl hydrolase 1 family.</text>
</comment>
<protein>
    <recommendedName>
        <fullName evidence="2 9">Beta-glucosidase</fullName>
        <ecNumber evidence="2 9">3.2.1.21</ecNumber>
    </recommendedName>
</protein>
<keyword evidence="3 9" id="KW-0378">Hydrolase</keyword>
<proteinExistence type="inferred from homology"/>
<dbReference type="Pfam" id="PF00232">
    <property type="entry name" value="Glyco_hydro_1"/>
    <property type="match status" value="1"/>
</dbReference>
<evidence type="ECO:0000256" key="1">
    <source>
        <dbReference type="ARBA" id="ARBA00010838"/>
    </source>
</evidence>
<keyword evidence="5" id="KW-0119">Carbohydrate metabolism</keyword>
<evidence type="ECO:0000256" key="7">
    <source>
        <dbReference type="ARBA" id="ARBA00023326"/>
    </source>
</evidence>
<gene>
    <name evidence="10" type="ORF">ACFOVU_07360</name>
</gene>
<feature type="active site" description="Nucleophile" evidence="8">
    <location>
        <position position="370"/>
    </location>
</feature>
<dbReference type="SUPFAM" id="SSF51445">
    <property type="entry name" value="(Trans)glycosidases"/>
    <property type="match status" value="1"/>
</dbReference>
<dbReference type="Gene3D" id="3.20.20.80">
    <property type="entry name" value="Glycosidases"/>
    <property type="match status" value="1"/>
</dbReference>
<name>A0ABV8FLF0_9ACTN</name>
<dbReference type="RefSeq" id="WP_378531219.1">
    <property type="nucleotide sequence ID" value="NZ_JBHSBH010000004.1"/>
</dbReference>
<evidence type="ECO:0000256" key="8">
    <source>
        <dbReference type="PROSITE-ProRule" id="PRU10055"/>
    </source>
</evidence>
<evidence type="ECO:0000256" key="6">
    <source>
        <dbReference type="ARBA" id="ARBA00023295"/>
    </source>
</evidence>
<evidence type="ECO:0000313" key="10">
    <source>
        <dbReference type="EMBL" id="MFC3995726.1"/>
    </source>
</evidence>
<sequence length="465" mass="50271">MRFPAGFVWGASTSAFQVEGNTTADGRGRSIWDTFSETPGNVVDGDTGEPGGDHYNRYPEDIAIMRELGLGAYRFSIAWPRVLPEGGGRVNQAGLDFYDRLVDALLDAGIDPWPTLYHWDLPQALEDAGGWPARDTAYRFADFAEVMRDALGDRVGTWTTVNEPWCAAFLGYADGAHAPGRREPAAALAAAHHLMLGHGLAAAALREGQGGTGQARRVGLVLNPTTLRPNSTDPADITAVRRADGVRNRIFHGPLFQGAYPHDVLDDLAPVSDFAFVKDGDLPIIAAPLDLVGVNFYTPHWVAASDRGIDPADIASGGDSGAYVGCEDVTFVWHGLPRTGIGWEVDPSGLYDVLTRLAGDAPGVPIYIIENGAAYPDQVGDDDAVHDPDRVAYLDGHLRAVREAMKAGAPLAGYFAWSLLDNFEWAWGYSQRFGLVHVDYATQRRRIKDSGRWYAQVARAGELPG</sequence>
<dbReference type="EMBL" id="JBHSBH010000004">
    <property type="protein sequence ID" value="MFC3995726.1"/>
    <property type="molecule type" value="Genomic_DNA"/>
</dbReference>
<dbReference type="NCBIfam" id="TIGR03356">
    <property type="entry name" value="BGL"/>
    <property type="match status" value="1"/>
</dbReference>
<comment type="caution">
    <text evidence="10">The sequence shown here is derived from an EMBL/GenBank/DDBJ whole genome shotgun (WGS) entry which is preliminary data.</text>
</comment>